<proteinExistence type="predicted"/>
<feature type="compositionally biased region" description="Polar residues" evidence="1">
    <location>
        <begin position="408"/>
        <end position="420"/>
    </location>
</feature>
<feature type="compositionally biased region" description="Low complexity" evidence="1">
    <location>
        <begin position="50"/>
        <end position="60"/>
    </location>
</feature>
<keyword evidence="4" id="KW-1185">Reference proteome</keyword>
<dbReference type="GO" id="GO:0006511">
    <property type="term" value="P:ubiquitin-dependent protein catabolic process"/>
    <property type="evidence" value="ECO:0007669"/>
    <property type="project" value="TreeGrafter"/>
</dbReference>
<dbReference type="SUPFAM" id="SSF46934">
    <property type="entry name" value="UBA-like"/>
    <property type="match status" value="1"/>
</dbReference>
<dbReference type="Pfam" id="PF02845">
    <property type="entry name" value="CUE"/>
    <property type="match status" value="1"/>
</dbReference>
<dbReference type="InterPro" id="IPR009060">
    <property type="entry name" value="UBA-like_sf"/>
</dbReference>
<feature type="compositionally biased region" description="Acidic residues" evidence="1">
    <location>
        <begin position="525"/>
        <end position="549"/>
    </location>
</feature>
<accession>A0A316YTC5</accession>
<evidence type="ECO:0000313" key="3">
    <source>
        <dbReference type="EMBL" id="PWN92657.1"/>
    </source>
</evidence>
<organism evidence="3 4">
    <name type="scientific">Acaromyces ingoldii</name>
    <dbReference type="NCBI Taxonomy" id="215250"/>
    <lineage>
        <taxon>Eukaryota</taxon>
        <taxon>Fungi</taxon>
        <taxon>Dikarya</taxon>
        <taxon>Basidiomycota</taxon>
        <taxon>Ustilaginomycotina</taxon>
        <taxon>Exobasidiomycetes</taxon>
        <taxon>Exobasidiales</taxon>
        <taxon>Cryptobasidiaceae</taxon>
        <taxon>Acaromyces</taxon>
    </lineage>
</organism>
<feature type="region of interest" description="Disordered" evidence="1">
    <location>
        <begin position="299"/>
        <end position="549"/>
    </location>
</feature>
<dbReference type="SMART" id="SM00546">
    <property type="entry name" value="CUE"/>
    <property type="match status" value="1"/>
</dbReference>
<dbReference type="InParanoid" id="A0A316YTC5"/>
<dbReference type="EMBL" id="KZ819634">
    <property type="protein sequence ID" value="PWN92657.1"/>
    <property type="molecule type" value="Genomic_DNA"/>
</dbReference>
<dbReference type="PANTHER" id="PTHR16461:SF5">
    <property type="entry name" value="TOLL-INTERACTING PROTEIN"/>
    <property type="match status" value="1"/>
</dbReference>
<dbReference type="InterPro" id="IPR003892">
    <property type="entry name" value="CUE"/>
</dbReference>
<feature type="compositionally biased region" description="Low complexity" evidence="1">
    <location>
        <begin position="232"/>
        <end position="246"/>
    </location>
</feature>
<feature type="compositionally biased region" description="Low complexity" evidence="1">
    <location>
        <begin position="169"/>
        <end position="181"/>
    </location>
</feature>
<gene>
    <name evidence="3" type="ORF">FA10DRAFT_282342</name>
</gene>
<feature type="compositionally biased region" description="Low complexity" evidence="1">
    <location>
        <begin position="507"/>
        <end position="518"/>
    </location>
</feature>
<feature type="compositionally biased region" description="Basic and acidic residues" evidence="1">
    <location>
        <begin position="27"/>
        <end position="40"/>
    </location>
</feature>
<sequence length="549" mass="56916">MSEPESKLDLTALSDALGDGTGQASVEAKKDEEKKEEQGSIKKTKPATDSPETLSPTSPSGSPPPAPRPAPVPSSIPSTTRPAAVGQEEEEETTATLSPEAQSIKAMFPDFDAETIAAVLAAEGGHQERAINTLLSMSDPNYVAPPPAPTDGQTQSDEQLARSLAMAEQQQQQQHQSQQQQRSFFGNVGQGSQGGFAGLFSGTGAGASSSPQSSSPGYDSSNLTYQPRVRKAPGSSVGGANAANASTTRPPLQSANSAERRYHEGESLVSGWPGPREAKAWQEDLNKLAESSLSRAASTFTALRQRGEQAWAQTRAQQQQQQQQQQPGRQFSSDSSSAAGAAVSPTMGSSRGFDRDASPVGDNELAKILARGREDDGGPRRRATSGDGPRQQQQQQPSVADRYKNVLRKNSSPATASRTGPHTDKSANGYDGEDDNGGSLSWDDAGRTGAAKKTFEPIQIADNSAAKAQPAQRNAVSLMEGSAGRGLTSPRASTAAAAGAGAGAGAAGAAAGAAALAGKKSPDGDHDEGDDDDDDDDLEYVANPFEDED</sequence>
<evidence type="ECO:0000313" key="4">
    <source>
        <dbReference type="Proteomes" id="UP000245768"/>
    </source>
</evidence>
<feature type="compositionally biased region" description="Polar residues" evidence="1">
    <location>
        <begin position="247"/>
        <end position="257"/>
    </location>
</feature>
<feature type="domain" description="CUE" evidence="2">
    <location>
        <begin position="96"/>
        <end position="139"/>
    </location>
</feature>
<dbReference type="GO" id="GO:0043130">
    <property type="term" value="F:ubiquitin binding"/>
    <property type="evidence" value="ECO:0007669"/>
    <property type="project" value="InterPro"/>
</dbReference>
<feature type="compositionally biased region" description="Gly residues" evidence="1">
    <location>
        <begin position="188"/>
        <end position="205"/>
    </location>
</feature>
<reference evidence="3 4" key="1">
    <citation type="journal article" date="2018" name="Mol. Biol. Evol.">
        <title>Broad Genomic Sampling Reveals a Smut Pathogenic Ancestry of the Fungal Clade Ustilaginomycotina.</title>
        <authorList>
            <person name="Kijpornyongpan T."/>
            <person name="Mondo S.J."/>
            <person name="Barry K."/>
            <person name="Sandor L."/>
            <person name="Lee J."/>
            <person name="Lipzen A."/>
            <person name="Pangilinan J."/>
            <person name="LaButti K."/>
            <person name="Hainaut M."/>
            <person name="Henrissat B."/>
            <person name="Grigoriev I.V."/>
            <person name="Spatafora J.W."/>
            <person name="Aime M.C."/>
        </authorList>
    </citation>
    <scope>NUCLEOTIDE SEQUENCE [LARGE SCALE GENOMIC DNA]</scope>
    <source>
        <strain evidence="3 4">MCA 4198</strain>
    </source>
</reference>
<name>A0A316YTC5_9BASI</name>
<dbReference type="AlphaFoldDB" id="A0A316YTC5"/>
<evidence type="ECO:0000259" key="2">
    <source>
        <dbReference type="PROSITE" id="PS51140"/>
    </source>
</evidence>
<evidence type="ECO:0000256" key="1">
    <source>
        <dbReference type="SAM" id="MobiDB-lite"/>
    </source>
</evidence>
<dbReference type="STRING" id="215250.A0A316YTC5"/>
<feature type="compositionally biased region" description="Low complexity" evidence="1">
    <location>
        <begin position="206"/>
        <end position="221"/>
    </location>
</feature>
<feature type="compositionally biased region" description="Pro residues" evidence="1">
    <location>
        <begin position="61"/>
        <end position="74"/>
    </location>
</feature>
<dbReference type="Proteomes" id="UP000245768">
    <property type="component" value="Unassembled WGS sequence"/>
</dbReference>
<dbReference type="GO" id="GO:0005737">
    <property type="term" value="C:cytoplasm"/>
    <property type="evidence" value="ECO:0007669"/>
    <property type="project" value="TreeGrafter"/>
</dbReference>
<dbReference type="PANTHER" id="PTHR16461">
    <property type="entry name" value="TOLL-INTERACTING PROTEIN"/>
    <property type="match status" value="1"/>
</dbReference>
<dbReference type="Gene3D" id="1.10.8.10">
    <property type="entry name" value="DNA helicase RuvA subunit, C-terminal domain"/>
    <property type="match status" value="1"/>
</dbReference>
<feature type="region of interest" description="Disordered" evidence="1">
    <location>
        <begin position="136"/>
        <end position="275"/>
    </location>
</feature>
<dbReference type="RefSeq" id="XP_025379855.1">
    <property type="nucleotide sequence ID" value="XM_025523766.1"/>
</dbReference>
<dbReference type="OrthoDB" id="9942608at2759"/>
<protein>
    <recommendedName>
        <fullName evidence="2">CUE domain-containing protein</fullName>
    </recommendedName>
</protein>
<dbReference type="GeneID" id="37045682"/>
<dbReference type="GO" id="GO:0031624">
    <property type="term" value="F:ubiquitin conjugating enzyme binding"/>
    <property type="evidence" value="ECO:0007669"/>
    <property type="project" value="TreeGrafter"/>
</dbReference>
<feature type="region of interest" description="Disordered" evidence="1">
    <location>
        <begin position="1"/>
        <end position="101"/>
    </location>
</feature>
<dbReference type="PROSITE" id="PS51140">
    <property type="entry name" value="CUE"/>
    <property type="match status" value="1"/>
</dbReference>
<feature type="compositionally biased region" description="Low complexity" evidence="1">
    <location>
        <begin position="317"/>
        <end position="344"/>
    </location>
</feature>